<sequence length="667" mass="74772">MAMSTTFCKACSGIFQGHYVPSNVLSEKDVVDVQDTDFGIPGFTKDVTEWKVRLEYATGQDKPTPYFHHSLHDLAKNADKCSLCAVMSERIQSDKQPAAIPQRLKEMKEMGKNIIGIPIIKPKPGTFCGMFTLGFLRSVPVNTVGFDVSTRYIALSHRWGAVQPLMLLESLRDTFSKNIPFDTIPPTFQDAIRLANALDVEYIWIDSLCIIQDSKDDWQTEAAQMASIYSLSYVTISATAAQDSAAGLREQHPMLKHPCEVIPSWTGFENQIPPVPVRIVNRSAFCDAVLAQPLFRRGWVFQEWILSPRTIHVARDQLWWTSASDMTSEGFAANETCEGFDFDVHREYIHTMAPGTLYSMESQSEESLQLVWHTLLQEYMSRSLTFESDRLVAFAGIASFYQSHTKIKANSYLAGIWRHVLLQDLLWTISEGRKVSPPQNYRAPSWSWASVEPAPDTKKKFLIGSQEINIKLSETEQPWVCTATVIEASVAITGSEFGSVSGGYIVLQGPLIKARLSMNMIDLSNRLTEEQALEFVPGGKLRFVQNRVTVPGGPTVATMGAYTHMSATRALLDDVIPTVLAEEVVDIYLSVFYCRFNRDGSPIGQALVLVRSIEKGEFRRIGQVGMTGETIEPWAENRDFSKFAPLTDEEEFLSMGNRPGIYNYRIV</sequence>
<dbReference type="Proteomes" id="UP000251714">
    <property type="component" value="Unassembled WGS sequence"/>
</dbReference>
<feature type="domain" description="Heterokaryon incompatibility" evidence="1">
    <location>
        <begin position="152"/>
        <end position="303"/>
    </location>
</feature>
<comment type="caution">
    <text evidence="2">The sequence shown here is derived from an EMBL/GenBank/DDBJ whole genome shotgun (WGS) entry which is preliminary data.</text>
</comment>
<accession>A0A365NKZ6</accession>
<name>A0A365NKZ6_GIBIN</name>
<gene>
    <name evidence="2" type="ORF">FPRO05_07794</name>
</gene>
<dbReference type="PANTHER" id="PTHR33112:SF10">
    <property type="entry name" value="TOL"/>
    <property type="match status" value="1"/>
</dbReference>
<dbReference type="InterPro" id="IPR010730">
    <property type="entry name" value="HET"/>
</dbReference>
<organism evidence="2 3">
    <name type="scientific">Gibberella intermedia</name>
    <name type="common">Bulb rot disease fungus</name>
    <name type="synonym">Fusarium proliferatum</name>
    <dbReference type="NCBI Taxonomy" id="948311"/>
    <lineage>
        <taxon>Eukaryota</taxon>
        <taxon>Fungi</taxon>
        <taxon>Dikarya</taxon>
        <taxon>Ascomycota</taxon>
        <taxon>Pezizomycotina</taxon>
        <taxon>Sordariomycetes</taxon>
        <taxon>Hypocreomycetidae</taxon>
        <taxon>Hypocreales</taxon>
        <taxon>Nectriaceae</taxon>
        <taxon>Fusarium</taxon>
        <taxon>Fusarium fujikuroi species complex</taxon>
    </lineage>
</organism>
<evidence type="ECO:0000259" key="1">
    <source>
        <dbReference type="Pfam" id="PF06985"/>
    </source>
</evidence>
<dbReference type="EMBL" id="PKMI01000002">
    <property type="protein sequence ID" value="RBA21480.1"/>
    <property type="molecule type" value="Genomic_DNA"/>
</dbReference>
<dbReference type="PANTHER" id="PTHR33112">
    <property type="entry name" value="DOMAIN PROTEIN, PUTATIVE-RELATED"/>
    <property type="match status" value="1"/>
</dbReference>
<dbReference type="Pfam" id="PF06985">
    <property type="entry name" value="HET"/>
    <property type="match status" value="1"/>
</dbReference>
<dbReference type="AlphaFoldDB" id="A0A365NKZ6"/>
<evidence type="ECO:0000313" key="2">
    <source>
        <dbReference type="EMBL" id="RBA21480.1"/>
    </source>
</evidence>
<proteinExistence type="predicted"/>
<evidence type="ECO:0000313" key="3">
    <source>
        <dbReference type="Proteomes" id="UP000251714"/>
    </source>
</evidence>
<protein>
    <recommendedName>
        <fullName evidence="1">Heterokaryon incompatibility domain-containing protein</fullName>
    </recommendedName>
</protein>
<reference evidence="2 3" key="1">
    <citation type="submission" date="2017-12" db="EMBL/GenBank/DDBJ databases">
        <title>Genome sequence of the mycotoxigenic crop pathogen Fusarium proliferatum, strain ITEM 2341 from Date Palm.</title>
        <authorList>
            <person name="Almiman B.F."/>
            <person name="Shittu T.A."/>
            <person name="Muthumeenakshi S."/>
            <person name="Baroncelli R."/>
            <person name="Sreenivasaprasada S."/>
        </authorList>
    </citation>
    <scope>NUCLEOTIDE SEQUENCE [LARGE SCALE GENOMIC DNA]</scope>
    <source>
        <strain evidence="2 3">ITEM 2341</strain>
    </source>
</reference>